<dbReference type="AlphaFoldDB" id="A0A8H3U372"/>
<dbReference type="Proteomes" id="UP000433883">
    <property type="component" value="Unassembled WGS sequence"/>
</dbReference>
<evidence type="ECO:0000313" key="2">
    <source>
        <dbReference type="Proteomes" id="UP000433883"/>
    </source>
</evidence>
<dbReference type="EMBL" id="WNWQ01001063">
    <property type="protein sequence ID" value="KAE9962398.1"/>
    <property type="molecule type" value="Genomic_DNA"/>
</dbReference>
<gene>
    <name evidence="1" type="ORF">BLS_000380</name>
</gene>
<reference evidence="1 2" key="1">
    <citation type="submission" date="2019-11" db="EMBL/GenBank/DDBJ databases">
        <title>Venturia inaequalis Genome Resource.</title>
        <authorList>
            <person name="Lichtner F.J."/>
        </authorList>
    </citation>
    <scope>NUCLEOTIDE SEQUENCE [LARGE SCALE GENOMIC DNA]</scope>
    <source>
        <strain evidence="1">Bline_iso_100314</strain>
    </source>
</reference>
<proteinExistence type="predicted"/>
<evidence type="ECO:0000313" key="1">
    <source>
        <dbReference type="EMBL" id="KAE9962398.1"/>
    </source>
</evidence>
<organism evidence="1 2">
    <name type="scientific">Venturia inaequalis</name>
    <name type="common">Apple scab fungus</name>
    <dbReference type="NCBI Taxonomy" id="5025"/>
    <lineage>
        <taxon>Eukaryota</taxon>
        <taxon>Fungi</taxon>
        <taxon>Dikarya</taxon>
        <taxon>Ascomycota</taxon>
        <taxon>Pezizomycotina</taxon>
        <taxon>Dothideomycetes</taxon>
        <taxon>Pleosporomycetidae</taxon>
        <taxon>Venturiales</taxon>
        <taxon>Venturiaceae</taxon>
        <taxon>Venturia</taxon>
    </lineage>
</organism>
<comment type="caution">
    <text evidence="1">The sequence shown here is derived from an EMBL/GenBank/DDBJ whole genome shotgun (WGS) entry which is preliminary data.</text>
</comment>
<protein>
    <submittedName>
        <fullName evidence="1">Uncharacterized protein</fullName>
    </submittedName>
</protein>
<accession>A0A8H3U372</accession>
<sequence>MGSHAPPEMFPPISTPCLQAYLNWVEAWQSAPAIDTSKSAIVLDDVAAKIVSGPVNPRLLAEVVAKFKEQARSRSISIGGEVPPTCDDTDLLSANFDPRIDCNCDGLEPTTDKILPCNAREFAGSKCKAVEAIWKKVDIVIEKNKEWNGHDLYTTEMLLEGVQELTLINTNIQPPAKTCFSTTVDDIEAPDRRRNLEVDSTKDVFSKGFPTFEDLKMSADAKWYNGMASGASKCDAGIAKAMTDASNDVIIGDYCEAADPRTLKILQDTGVAAFAFLKLCQMAGLIDAWHLDVLAAGSVHFRVLSYYRDHARPRLSKGLYGSNLSSLEAQRYTDLGIASPIVIASMASGQKLSGQEYRKLCRACVFLNDMFDVRSDATRVQRENPVLRGVRENVCKYFSGMMVECISLVTSLISSNLTAGLVALAFTNWGLLASHHKAHEIVMGVEQIKGVELCDYGGMEEYSKLLAVLEPLGTTAGTPPDVRMKRAELELLYSKARLSHETHLAWLADTARSLLHPRNFRAIVDVAHFRWTGCTGDVDYCP</sequence>
<name>A0A8H3U372_VENIN</name>